<sequence>MILPFSEFSNAQKYDSLVASFLKNDTQNRYKEFNGTEYSLDALIERSLLDDTGEVIYDEITLRETIVRFIDSERASGEFYFFEQIKSNLNYTAENISHLANNMISHLQDIIYNADSLFKKDELLTNQLTSAISSLNDVLSEYVKNPYPKNLMKMDFNLNRSTLTYLFCVLRERNILRRSISNAELARFLQFTTTYLNDEGSYSDVKGVASLISDFGSKHGEKSQVNAANELEDLFQNDDFFMF</sequence>
<proteinExistence type="predicted"/>
<dbReference type="EMBL" id="AP014548">
    <property type="protein sequence ID" value="BAO55006.1"/>
    <property type="molecule type" value="Genomic_DNA"/>
</dbReference>
<dbReference type="HOGENOM" id="CLU_1141653_0_0_10"/>
<name>W8VZQ9_9FLAO</name>
<reference evidence="1 2" key="1">
    <citation type="journal article" date="2014" name="Proc. Natl. Acad. Sci. U.S.A.">
        <title>Functional characterization of flavobacteria rhodopsins reveals a unique class of light-driven chloride pump in bacteria.</title>
        <authorList>
            <person name="Yoshizawa S."/>
            <person name="Kumagai Y."/>
            <person name="Kim H."/>
            <person name="Ogura Y."/>
            <person name="Hayashi T."/>
            <person name="Iwasaki W."/>
            <person name="DeLong E.F."/>
            <person name="Kogure K."/>
        </authorList>
    </citation>
    <scope>NUCLEOTIDE SEQUENCE [LARGE SCALE GENOMIC DNA]</scope>
    <source>
        <strain evidence="1 2">S1-08</strain>
    </source>
</reference>
<dbReference type="AlphaFoldDB" id="W8VZQ9"/>
<dbReference type="KEGG" id="nmf:NMS_0997"/>
<evidence type="ECO:0000313" key="2">
    <source>
        <dbReference type="Proteomes" id="UP000031760"/>
    </source>
</evidence>
<protein>
    <submittedName>
        <fullName evidence="1">Uncharacterized protein</fullName>
    </submittedName>
</protein>
<organism evidence="1 2">
    <name type="scientific">Nonlabens marinus S1-08</name>
    <dbReference type="NCBI Taxonomy" id="1454201"/>
    <lineage>
        <taxon>Bacteria</taxon>
        <taxon>Pseudomonadati</taxon>
        <taxon>Bacteroidota</taxon>
        <taxon>Flavobacteriia</taxon>
        <taxon>Flavobacteriales</taxon>
        <taxon>Flavobacteriaceae</taxon>
        <taxon>Nonlabens</taxon>
    </lineage>
</organism>
<gene>
    <name evidence="1" type="ORF">NMS_0997</name>
</gene>
<dbReference type="Proteomes" id="UP000031760">
    <property type="component" value="Chromosome"/>
</dbReference>
<accession>W8VZQ9</accession>
<dbReference type="RefSeq" id="WP_041495683.1">
    <property type="nucleotide sequence ID" value="NZ_AP014548.1"/>
</dbReference>
<evidence type="ECO:0000313" key="1">
    <source>
        <dbReference type="EMBL" id="BAO55006.1"/>
    </source>
</evidence>
<keyword evidence="2" id="KW-1185">Reference proteome</keyword>